<evidence type="ECO:0000256" key="4">
    <source>
        <dbReference type="ARBA" id="ARBA00022695"/>
    </source>
</evidence>
<evidence type="ECO:0000259" key="10">
    <source>
        <dbReference type="Pfam" id="PF01909"/>
    </source>
</evidence>
<gene>
    <name evidence="11" type="ORF">J5Y09_07605</name>
</gene>
<dbReference type="RefSeq" id="WP_209351151.1">
    <property type="nucleotide sequence ID" value="NZ_JAGIYZ010000005.1"/>
</dbReference>
<dbReference type="InterPro" id="IPR002934">
    <property type="entry name" value="Polymerase_NTP_transf_dom"/>
</dbReference>
<keyword evidence="2" id="KW-1277">Toxin-antitoxin system</keyword>
<proteinExistence type="inferred from homology"/>
<keyword evidence="4" id="KW-0548">Nucleotidyltransferase</keyword>
<keyword evidence="12" id="KW-1185">Reference proteome</keyword>
<feature type="domain" description="Polymerase nucleotidyl transferase" evidence="10">
    <location>
        <begin position="28"/>
        <end position="101"/>
    </location>
</feature>
<dbReference type="EMBL" id="JAGIYZ010000005">
    <property type="protein sequence ID" value="MBP0463771.1"/>
    <property type="molecule type" value="Genomic_DNA"/>
</dbReference>
<keyword evidence="3" id="KW-0808">Transferase</keyword>
<dbReference type="InterPro" id="IPR043519">
    <property type="entry name" value="NT_sf"/>
</dbReference>
<keyword evidence="6" id="KW-0547">Nucleotide-binding</keyword>
<dbReference type="CDD" id="cd05403">
    <property type="entry name" value="NT_KNTase_like"/>
    <property type="match status" value="1"/>
</dbReference>
<organism evidence="11 12">
    <name type="scientific">Roseomonas nitratireducens</name>
    <dbReference type="NCBI Taxonomy" id="2820810"/>
    <lineage>
        <taxon>Bacteria</taxon>
        <taxon>Pseudomonadati</taxon>
        <taxon>Pseudomonadota</taxon>
        <taxon>Alphaproteobacteria</taxon>
        <taxon>Acetobacterales</taxon>
        <taxon>Roseomonadaceae</taxon>
        <taxon>Roseomonas</taxon>
    </lineage>
</organism>
<evidence type="ECO:0000256" key="7">
    <source>
        <dbReference type="ARBA" id="ARBA00022840"/>
    </source>
</evidence>
<evidence type="ECO:0000313" key="12">
    <source>
        <dbReference type="Proteomes" id="UP000680815"/>
    </source>
</evidence>
<comment type="caution">
    <text evidence="11">The sequence shown here is derived from an EMBL/GenBank/DDBJ whole genome shotgun (WGS) entry which is preliminary data.</text>
</comment>
<dbReference type="Gene3D" id="3.30.460.10">
    <property type="entry name" value="Beta Polymerase, domain 2"/>
    <property type="match status" value="1"/>
</dbReference>
<comment type="similarity">
    <text evidence="9">Belongs to the MntA antitoxin family.</text>
</comment>
<evidence type="ECO:0000256" key="3">
    <source>
        <dbReference type="ARBA" id="ARBA00022679"/>
    </source>
</evidence>
<evidence type="ECO:0000256" key="8">
    <source>
        <dbReference type="ARBA" id="ARBA00022842"/>
    </source>
</evidence>
<evidence type="ECO:0000256" key="1">
    <source>
        <dbReference type="ARBA" id="ARBA00001946"/>
    </source>
</evidence>
<dbReference type="PANTHER" id="PTHR33571">
    <property type="entry name" value="SSL8005 PROTEIN"/>
    <property type="match status" value="1"/>
</dbReference>
<dbReference type="Proteomes" id="UP000680815">
    <property type="component" value="Unassembled WGS sequence"/>
</dbReference>
<protein>
    <submittedName>
        <fullName evidence="11">Nucleotidyltransferase domain-containing protein</fullName>
    </submittedName>
</protein>
<evidence type="ECO:0000256" key="9">
    <source>
        <dbReference type="ARBA" id="ARBA00038276"/>
    </source>
</evidence>
<dbReference type="PANTHER" id="PTHR33571:SF12">
    <property type="entry name" value="BSL3053 PROTEIN"/>
    <property type="match status" value="1"/>
</dbReference>
<keyword evidence="8" id="KW-0460">Magnesium</keyword>
<keyword evidence="5" id="KW-0479">Metal-binding</keyword>
<dbReference type="InterPro" id="IPR052038">
    <property type="entry name" value="Type-VII_TA_antitoxin"/>
</dbReference>
<evidence type="ECO:0000256" key="2">
    <source>
        <dbReference type="ARBA" id="ARBA00022649"/>
    </source>
</evidence>
<dbReference type="Pfam" id="PF01909">
    <property type="entry name" value="NTP_transf_2"/>
    <property type="match status" value="1"/>
</dbReference>
<keyword evidence="7" id="KW-0067">ATP-binding</keyword>
<name>A0ABS4AQY8_9PROT</name>
<dbReference type="SUPFAM" id="SSF81301">
    <property type="entry name" value="Nucleotidyltransferase"/>
    <property type="match status" value="1"/>
</dbReference>
<evidence type="ECO:0000256" key="5">
    <source>
        <dbReference type="ARBA" id="ARBA00022723"/>
    </source>
</evidence>
<accession>A0ABS4AQY8</accession>
<comment type="cofactor">
    <cofactor evidence="1">
        <name>Mg(2+)</name>
        <dbReference type="ChEBI" id="CHEBI:18420"/>
    </cofactor>
</comment>
<evidence type="ECO:0000256" key="6">
    <source>
        <dbReference type="ARBA" id="ARBA00022741"/>
    </source>
</evidence>
<reference evidence="11 12" key="1">
    <citation type="submission" date="2021-03" db="EMBL/GenBank/DDBJ databases">
        <authorList>
            <person name="So Y."/>
        </authorList>
    </citation>
    <scope>NUCLEOTIDE SEQUENCE [LARGE SCALE GENOMIC DNA]</scope>
    <source>
        <strain evidence="11 12">PWR1</strain>
    </source>
</reference>
<evidence type="ECO:0000313" key="11">
    <source>
        <dbReference type="EMBL" id="MBP0463771.1"/>
    </source>
</evidence>
<sequence length="106" mass="11327">MTTPAPIPDPPALLARLRAQEAPLRAAGVAGLFLFGSAARGEAGPASDIDLYIDQAEPERFDLIDLIALRDRLRAALDGVPVDLATRASLHPALRRDIETSATRVF</sequence>